<keyword evidence="4" id="KW-1185">Reference proteome</keyword>
<protein>
    <recommendedName>
        <fullName evidence="2">UPF0125 protein B0681_03615</fullName>
    </recommendedName>
</protein>
<name>A0A1T0CUX2_9GAMM</name>
<dbReference type="PANTHER" id="PTHR37483">
    <property type="entry name" value="UPF0125 PROTEIN RATB"/>
    <property type="match status" value="1"/>
</dbReference>
<dbReference type="STRING" id="573983.B0681_03615"/>
<evidence type="ECO:0000313" key="3">
    <source>
        <dbReference type="EMBL" id="OOS26029.1"/>
    </source>
</evidence>
<dbReference type="Gene3D" id="3.10.20.280">
    <property type="entry name" value="RnfH-like"/>
    <property type="match status" value="1"/>
</dbReference>
<comment type="similarity">
    <text evidence="1 2">Belongs to the UPF0125 (RnfH) family.</text>
</comment>
<sequence length="114" mass="12954">MAGMIAIAIAAVPDSGRQYYTELMLPLGTGVFEALMASGWMEDPDFAEFWAWAQDNKHSEPRHSAWYVGIFSQKTRLDAPLKSGDRVEIYRPLIIDPMTKRKNLSKKSPKKHSR</sequence>
<gene>
    <name evidence="3" type="ORF">B0681_03615</name>
</gene>
<organism evidence="3 4">
    <name type="scientific">Moraxella porci DSM 25326</name>
    <dbReference type="NCBI Taxonomy" id="573983"/>
    <lineage>
        <taxon>Bacteria</taxon>
        <taxon>Pseudomonadati</taxon>
        <taxon>Pseudomonadota</taxon>
        <taxon>Gammaproteobacteria</taxon>
        <taxon>Moraxellales</taxon>
        <taxon>Moraxellaceae</taxon>
        <taxon>Moraxella</taxon>
    </lineage>
</organism>
<dbReference type="InterPro" id="IPR016155">
    <property type="entry name" value="Mopterin_synth/thiamin_S_b"/>
</dbReference>
<dbReference type="AlphaFoldDB" id="A0A1T0CUX2"/>
<dbReference type="SUPFAM" id="SSF54285">
    <property type="entry name" value="MoaD/ThiS"/>
    <property type="match status" value="1"/>
</dbReference>
<evidence type="ECO:0000256" key="2">
    <source>
        <dbReference type="HAMAP-Rule" id="MF_00460"/>
    </source>
</evidence>
<dbReference type="HAMAP" id="MF_00460">
    <property type="entry name" value="UPF0125_RnfH"/>
    <property type="match status" value="1"/>
</dbReference>
<comment type="caution">
    <text evidence="3">The sequence shown here is derived from an EMBL/GenBank/DDBJ whole genome shotgun (WGS) entry which is preliminary data.</text>
</comment>
<accession>A0A1T0CUX2</accession>
<evidence type="ECO:0000313" key="4">
    <source>
        <dbReference type="Proteomes" id="UP000190683"/>
    </source>
</evidence>
<reference evidence="3 4" key="1">
    <citation type="submission" date="2017-02" db="EMBL/GenBank/DDBJ databases">
        <title>Draft genome sequence of Moraxella porci CCUG 54912T type strain.</title>
        <authorList>
            <person name="Salva-Serra F."/>
            <person name="Engstrom-Jakobsson H."/>
            <person name="Thorell K."/>
            <person name="Jaen-Luchoro D."/>
            <person name="Gonzales-Siles L."/>
            <person name="Karlsson R."/>
            <person name="Yazdan S."/>
            <person name="Boulund F."/>
            <person name="Johnning A."/>
            <person name="Engstrand L."/>
            <person name="Kristiansson E."/>
            <person name="Moore E."/>
        </authorList>
    </citation>
    <scope>NUCLEOTIDE SEQUENCE [LARGE SCALE GENOMIC DNA]</scope>
    <source>
        <strain evidence="3 4">CCUG 54912</strain>
    </source>
</reference>
<dbReference type="InterPro" id="IPR005346">
    <property type="entry name" value="RnfH"/>
</dbReference>
<evidence type="ECO:0000256" key="1">
    <source>
        <dbReference type="ARBA" id="ARBA00010645"/>
    </source>
</evidence>
<proteinExistence type="inferred from homology"/>
<dbReference type="Pfam" id="PF03658">
    <property type="entry name" value="Ub-RnfH"/>
    <property type="match status" value="1"/>
</dbReference>
<dbReference type="EMBL" id="MUYV01000003">
    <property type="protein sequence ID" value="OOS26029.1"/>
    <property type="molecule type" value="Genomic_DNA"/>
</dbReference>
<dbReference type="PANTHER" id="PTHR37483:SF1">
    <property type="entry name" value="UPF0125 PROTEIN RATB"/>
    <property type="match status" value="1"/>
</dbReference>
<dbReference type="Proteomes" id="UP000190683">
    <property type="component" value="Unassembled WGS sequence"/>
</dbReference>
<dbReference type="InterPro" id="IPR037021">
    <property type="entry name" value="RnfH_sf"/>
</dbReference>